<accession>A0A4R6BXX4</accession>
<dbReference type="EMBL" id="SCWB01000001">
    <property type="protein sequence ID" value="TDM13118.1"/>
    <property type="molecule type" value="Genomic_DNA"/>
</dbReference>
<proteinExistence type="predicted"/>
<dbReference type="Proteomes" id="UP000294802">
    <property type="component" value="Unassembled WGS sequence"/>
</dbReference>
<dbReference type="GO" id="GO:0032259">
    <property type="term" value="P:methylation"/>
    <property type="evidence" value="ECO:0007669"/>
    <property type="project" value="UniProtKB-KW"/>
</dbReference>
<dbReference type="GO" id="GO:0160105">
    <property type="term" value="F:tRNA (adenine(22)-N1)-methyltransferase activity"/>
    <property type="evidence" value="ECO:0007669"/>
    <property type="project" value="InterPro"/>
</dbReference>
<organism evidence="1 2">
    <name type="scientific">Macrococcus lamae</name>
    <dbReference type="NCBI Taxonomy" id="198484"/>
    <lineage>
        <taxon>Bacteria</taxon>
        <taxon>Bacillati</taxon>
        <taxon>Bacillota</taxon>
        <taxon>Bacilli</taxon>
        <taxon>Bacillales</taxon>
        <taxon>Staphylococcaceae</taxon>
        <taxon>Macrococcus</taxon>
    </lineage>
</organism>
<dbReference type="AlphaFoldDB" id="A0A4R6BXX4"/>
<evidence type="ECO:0000313" key="2">
    <source>
        <dbReference type="Proteomes" id="UP000294802"/>
    </source>
</evidence>
<dbReference type="InterPro" id="IPR029063">
    <property type="entry name" value="SAM-dependent_MTases_sf"/>
</dbReference>
<dbReference type="SUPFAM" id="SSF53335">
    <property type="entry name" value="S-adenosyl-L-methionine-dependent methyltransferases"/>
    <property type="match status" value="1"/>
</dbReference>
<keyword evidence="1" id="KW-0489">Methyltransferase</keyword>
<dbReference type="Pfam" id="PF04816">
    <property type="entry name" value="TrmK"/>
    <property type="match status" value="1"/>
</dbReference>
<dbReference type="PANTHER" id="PTHR38451">
    <property type="entry name" value="TRNA (ADENINE(22)-N(1))-METHYLTRANSFERASE"/>
    <property type="match status" value="1"/>
</dbReference>
<dbReference type="Gene3D" id="1.10.287.1890">
    <property type="match status" value="1"/>
</dbReference>
<sequence>MIMLSKRLERVARFVTGQKMADIGSDHAYLPIALVTDQVVKTAVAGEIVDGPYKAAVKNVESHGLSHKIAVRKGSGLEVIDDGEVDTITICGMGGPLIADILLSEPHKLKSAPRLILQSNIHTASVREALVKLGYTIIAEDIIKEKRHIYEIVVAEKQPEIMTLSAAEMKFGPILMTQNTAVFNEKWLREYNHLKQVENNIKDNPEQKVRLKEIQRELMLFKGVISDDN</sequence>
<dbReference type="OrthoDB" id="5881184at2"/>
<evidence type="ECO:0000313" key="1">
    <source>
        <dbReference type="EMBL" id="TDM13118.1"/>
    </source>
</evidence>
<dbReference type="Gene3D" id="3.40.50.150">
    <property type="entry name" value="Vaccinia Virus protein VP39"/>
    <property type="match status" value="1"/>
</dbReference>
<dbReference type="PIRSF" id="PIRSF018637">
    <property type="entry name" value="TrmK"/>
    <property type="match status" value="1"/>
</dbReference>
<reference evidence="1 2" key="1">
    <citation type="submission" date="2019-01" db="EMBL/GenBank/DDBJ databases">
        <title>Draft genome sequences of the type strains of six Macrococcus species.</title>
        <authorList>
            <person name="Mazhar S."/>
            <person name="Altermann E."/>
            <person name="Hill C."/>
            <person name="Mcauliffe O."/>
        </authorList>
    </citation>
    <scope>NUCLEOTIDE SEQUENCE [LARGE SCALE GENOMIC DNA]</scope>
    <source>
        <strain evidence="1 2">CCM4815</strain>
    </source>
</reference>
<comment type="caution">
    <text evidence="1">The sequence shown here is derived from an EMBL/GenBank/DDBJ whole genome shotgun (WGS) entry which is preliminary data.</text>
</comment>
<protein>
    <submittedName>
        <fullName evidence="1">tRNA methyltransferase</fullName>
    </submittedName>
</protein>
<gene>
    <name evidence="1" type="ORF">ERX29_00510</name>
</gene>
<dbReference type="InterPro" id="IPR006901">
    <property type="entry name" value="TrmK"/>
</dbReference>
<keyword evidence="2" id="KW-1185">Reference proteome</keyword>
<keyword evidence="1" id="KW-0808">Transferase</keyword>
<dbReference type="PANTHER" id="PTHR38451:SF1">
    <property type="entry name" value="TRNA (ADENINE(22)-N(1))-METHYLTRANSFERASE"/>
    <property type="match status" value="1"/>
</dbReference>
<name>A0A4R6BXX4_9STAP</name>